<evidence type="ECO:0000313" key="2">
    <source>
        <dbReference type="EMBL" id="KIW45810.1"/>
    </source>
</evidence>
<dbReference type="AlphaFoldDB" id="A0A0D2DTE7"/>
<evidence type="ECO:0000256" key="1">
    <source>
        <dbReference type="SAM" id="MobiDB-lite"/>
    </source>
</evidence>
<sequence length="407" mass="45494">MSTSRRAAVACDFCRSRFSVRKHHVTQDERLASIQDLVREQRDLLAAIQQRSSQASFNPLPSGPDCSQVAAPYRPINTCGPESPVSPSQISFRDEDTGQSVRTLEADAEPPPWTIPLGHHTSTSSLLEVTELQKLLGEYPPEFFYRIESGRSGGSMFGQFRMDISTMPDIDNTSMKRLVNQFLDTVHSNYPIFDVEAFEQFSDQRIATGLQFDIDSAIILVSMALGDLRARKPEPSSAIHGHDFGFQCFQIAVGVFMSAWVSSHAHNLSLCQGLVLCAIYLATSVRPLEAWKLIHMASTTVQQIRLKSVISCLLTLKNANNIQLGNGRSRKPAKGRSNSHQLGMLLNRMVQHVATFLWRLANFSKSVLSGRAVSSVTFESHLPLYLFQERLHIFHDEQARFFPGNRA</sequence>
<organism evidence="2 3">
    <name type="scientific">Exophiala oligosperma</name>
    <dbReference type="NCBI Taxonomy" id="215243"/>
    <lineage>
        <taxon>Eukaryota</taxon>
        <taxon>Fungi</taxon>
        <taxon>Dikarya</taxon>
        <taxon>Ascomycota</taxon>
        <taxon>Pezizomycotina</taxon>
        <taxon>Eurotiomycetes</taxon>
        <taxon>Chaetothyriomycetidae</taxon>
        <taxon>Chaetothyriales</taxon>
        <taxon>Herpotrichiellaceae</taxon>
        <taxon>Exophiala</taxon>
    </lineage>
</organism>
<dbReference type="InterPro" id="IPR053181">
    <property type="entry name" value="EcdB-like_regulator"/>
</dbReference>
<dbReference type="HOGENOM" id="CLU_676195_0_0_1"/>
<dbReference type="GeneID" id="27353595"/>
<dbReference type="RefSeq" id="XP_016266026.1">
    <property type="nucleotide sequence ID" value="XM_016402129.1"/>
</dbReference>
<dbReference type="VEuPathDB" id="FungiDB:PV06_01521"/>
<evidence type="ECO:0008006" key="4">
    <source>
        <dbReference type="Google" id="ProtNLM"/>
    </source>
</evidence>
<dbReference type="EMBL" id="KN847333">
    <property type="protein sequence ID" value="KIW45810.1"/>
    <property type="molecule type" value="Genomic_DNA"/>
</dbReference>
<dbReference type="OrthoDB" id="4685598at2759"/>
<reference evidence="2 3" key="1">
    <citation type="submission" date="2015-01" db="EMBL/GenBank/DDBJ databases">
        <title>The Genome Sequence of Exophiala oligosperma CBS72588.</title>
        <authorList>
            <consortium name="The Broad Institute Genomics Platform"/>
            <person name="Cuomo C."/>
            <person name="de Hoog S."/>
            <person name="Gorbushina A."/>
            <person name="Stielow B."/>
            <person name="Teixiera M."/>
            <person name="Abouelleil A."/>
            <person name="Chapman S.B."/>
            <person name="Priest M."/>
            <person name="Young S.K."/>
            <person name="Wortman J."/>
            <person name="Nusbaum C."/>
            <person name="Birren B."/>
        </authorList>
    </citation>
    <scope>NUCLEOTIDE SEQUENCE [LARGE SCALE GENOMIC DNA]</scope>
    <source>
        <strain evidence="2 3">CBS 72588</strain>
    </source>
</reference>
<dbReference type="CDD" id="cd12148">
    <property type="entry name" value="fungal_TF_MHR"/>
    <property type="match status" value="1"/>
</dbReference>
<protein>
    <recommendedName>
        <fullName evidence="4">Transcription factor domain-containing protein</fullName>
    </recommendedName>
</protein>
<dbReference type="PANTHER" id="PTHR47785">
    <property type="entry name" value="ZN(II)2CYS6 TRANSCRIPTION FACTOR (EUROFUNG)-RELATED-RELATED"/>
    <property type="match status" value="1"/>
</dbReference>
<evidence type="ECO:0000313" key="3">
    <source>
        <dbReference type="Proteomes" id="UP000053342"/>
    </source>
</evidence>
<keyword evidence="3" id="KW-1185">Reference proteome</keyword>
<name>A0A0D2DTE7_9EURO</name>
<dbReference type="Proteomes" id="UP000053342">
    <property type="component" value="Unassembled WGS sequence"/>
</dbReference>
<accession>A0A0D2DTE7</accession>
<proteinExistence type="predicted"/>
<gene>
    <name evidence="2" type="ORF">PV06_01521</name>
</gene>
<feature type="region of interest" description="Disordered" evidence="1">
    <location>
        <begin position="53"/>
        <end position="92"/>
    </location>
</feature>